<accession>A0A3B0VUJ3</accession>
<dbReference type="AlphaFoldDB" id="A0A3B0VUJ3"/>
<gene>
    <name evidence="1" type="ORF">MNBD_CHLOROFLEXI01-840</name>
</gene>
<protein>
    <submittedName>
        <fullName evidence="1">Enoyl-[acyl-carrier-protein] reductase [FMN]</fullName>
        <ecNumber evidence="1">1.3.1.9</ecNumber>
    </submittedName>
</protein>
<sequence length="122" mass="13467">MKLPTIIQGGMGVAISNWTLAKAVASEGHLGVVSGTGVAQMLISRLMDGDEGGHMRRALAHFPFQEPIQRILDKYYIAEPKTPKIPYIRPPMWKINPAKSLDEITVIANFVEVFLAKEGHEN</sequence>
<organism evidence="1">
    <name type="scientific">hydrothermal vent metagenome</name>
    <dbReference type="NCBI Taxonomy" id="652676"/>
    <lineage>
        <taxon>unclassified sequences</taxon>
        <taxon>metagenomes</taxon>
        <taxon>ecological metagenomes</taxon>
    </lineage>
</organism>
<keyword evidence="1" id="KW-0560">Oxidoreductase</keyword>
<dbReference type="GO" id="GO:0004318">
    <property type="term" value="F:enoyl-[acyl-carrier-protein] reductase (NADH) activity"/>
    <property type="evidence" value="ECO:0007669"/>
    <property type="project" value="UniProtKB-EC"/>
</dbReference>
<proteinExistence type="predicted"/>
<reference evidence="1" key="1">
    <citation type="submission" date="2018-06" db="EMBL/GenBank/DDBJ databases">
        <authorList>
            <person name="Zhirakovskaya E."/>
        </authorList>
    </citation>
    <scope>NUCLEOTIDE SEQUENCE</scope>
</reference>
<feature type="non-terminal residue" evidence="1">
    <location>
        <position position="122"/>
    </location>
</feature>
<name>A0A3B0VUJ3_9ZZZZ</name>
<dbReference type="EMBL" id="UOEU01000943">
    <property type="protein sequence ID" value="VAW42732.1"/>
    <property type="molecule type" value="Genomic_DNA"/>
</dbReference>
<evidence type="ECO:0000313" key="1">
    <source>
        <dbReference type="EMBL" id="VAW42732.1"/>
    </source>
</evidence>
<dbReference type="EC" id="1.3.1.9" evidence="1"/>